<evidence type="ECO:0000259" key="5">
    <source>
        <dbReference type="PROSITE" id="PS50043"/>
    </source>
</evidence>
<dbReference type="InterPro" id="IPR000792">
    <property type="entry name" value="Tscrpt_reg_LuxR_C"/>
</dbReference>
<protein>
    <submittedName>
        <fullName evidence="6">DNA-binding CsgD family transcriptional regulator</fullName>
    </submittedName>
</protein>
<dbReference type="SUPFAM" id="SSF46894">
    <property type="entry name" value="C-terminal effector domain of the bipartite response regulators"/>
    <property type="match status" value="1"/>
</dbReference>
<dbReference type="SUPFAM" id="SSF52540">
    <property type="entry name" value="P-loop containing nucleoside triphosphate hydrolases"/>
    <property type="match status" value="1"/>
</dbReference>
<dbReference type="Gene3D" id="1.10.10.10">
    <property type="entry name" value="Winged helix-like DNA-binding domain superfamily/Winged helix DNA-binding domain"/>
    <property type="match status" value="1"/>
</dbReference>
<name>A0AA40SPR4_9MICO</name>
<dbReference type="PANTHER" id="PTHR44688">
    <property type="entry name" value="DNA-BINDING TRANSCRIPTIONAL ACTIVATOR DEVR_DOSR"/>
    <property type="match status" value="1"/>
</dbReference>
<sequence length="874" mass="89729">MTAATTTAQRAASAGRTAHTTMGIATLASIRATDTPGRRPGEALLAAIADAAATPAAADGPIRGIVVGPAGSGKTAVLRALRAELAARGLATTAAIPAASTEEIVFVDDAHALPDDDLDALSRFAADPEAGLVVALRPHGGDGLRQLTARLEGSRPPILLGEVTAEQVAAATRIPLHCAQALVRLTGSLTWLTLAAVDAHDADACDADPTHRDLMRALRGVIAHRLDHLDAATRSAVEALCLVDPAELSRMEPPTGTWDIAIVAGSAAGLLTPNGTPPRVVRAAVHAVIPAHRVAALMATTESHTTTSPEDDVPDDAPWAGGPDGAASRAERLVVLADALRADDPARALAMYREAWATGAEPRGLGLRFGIAALGTGDLDGATSSFDRMLASSDPQTAADATAAAIAVWAARGALAAGTTGAVGAAPATTSAVDTAAAPPSPVMFARMALAAVGAGANPGAAPTPQAGAHDTLTIASEALGAALTASLGDDVRGAVDSLVLASELYNATHSDFPLVEPPAVVAAAAALTTGALPVAASTLSAAVHAQQGGPWARPRLRLWQAWVAIQAARPDEARAHIEQAQDCGVALLPRDRLILSACEVALARRYAHTAEVMTVFREAGHHLLRRRFDTYLHPFLGELMLAAVRVGAADTVDRHFAAALTSLEQLGSPPLWAPLLHWSGIQRGILLGRPDELVPHARALLAAAVHSPFAAQLAAAGRTWTDVLAGHVDAAAVESAAQALAHHGLAWDGARLAAHGAARTADKHVYAQLLACARDLHPKQVLGAEPAHTAPAVATPDGSALSARELEVAQLVVQGKTYVEIGQTLFISPRTAEHHIARIRRRLDATSRSDLLTKLRDLLGAETDTDADAEVVA</sequence>
<evidence type="ECO:0000256" key="3">
    <source>
        <dbReference type="ARBA" id="ARBA00023163"/>
    </source>
</evidence>
<dbReference type="InterPro" id="IPR016032">
    <property type="entry name" value="Sig_transdc_resp-reg_C-effctor"/>
</dbReference>
<dbReference type="PANTHER" id="PTHR44688:SF16">
    <property type="entry name" value="DNA-BINDING TRANSCRIPTIONAL ACTIVATOR DEVR_DOSR"/>
    <property type="match status" value="1"/>
</dbReference>
<dbReference type="RefSeq" id="WP_183499587.1">
    <property type="nucleotide sequence ID" value="NZ_BAABCO010000005.1"/>
</dbReference>
<evidence type="ECO:0000313" key="7">
    <source>
        <dbReference type="Proteomes" id="UP000549113"/>
    </source>
</evidence>
<dbReference type="Pfam" id="PF00196">
    <property type="entry name" value="GerE"/>
    <property type="match status" value="1"/>
</dbReference>
<reference evidence="6 7" key="1">
    <citation type="submission" date="2020-08" db="EMBL/GenBank/DDBJ databases">
        <title>Sequencing the genomes of 1000 actinobacteria strains.</title>
        <authorList>
            <person name="Klenk H.-P."/>
        </authorList>
    </citation>
    <scope>NUCLEOTIDE SEQUENCE [LARGE SCALE GENOMIC DNA]</scope>
    <source>
        <strain evidence="6 7">DSM 19600</strain>
    </source>
</reference>
<dbReference type="CDD" id="cd06170">
    <property type="entry name" value="LuxR_C_like"/>
    <property type="match status" value="1"/>
</dbReference>
<evidence type="ECO:0000313" key="6">
    <source>
        <dbReference type="EMBL" id="MBB4139992.1"/>
    </source>
</evidence>
<evidence type="ECO:0000256" key="1">
    <source>
        <dbReference type="ARBA" id="ARBA00023015"/>
    </source>
</evidence>
<keyword evidence="2 6" id="KW-0238">DNA-binding</keyword>
<dbReference type="AlphaFoldDB" id="A0AA40SPR4"/>
<feature type="region of interest" description="Disordered" evidence="4">
    <location>
        <begin position="301"/>
        <end position="321"/>
    </location>
</feature>
<evidence type="ECO:0000256" key="4">
    <source>
        <dbReference type="SAM" id="MobiDB-lite"/>
    </source>
</evidence>
<organism evidence="6 7">
    <name type="scientific">Microbacterium invictum</name>
    <dbReference type="NCBI Taxonomy" id="515415"/>
    <lineage>
        <taxon>Bacteria</taxon>
        <taxon>Bacillati</taxon>
        <taxon>Actinomycetota</taxon>
        <taxon>Actinomycetes</taxon>
        <taxon>Micrococcales</taxon>
        <taxon>Microbacteriaceae</taxon>
        <taxon>Microbacterium</taxon>
    </lineage>
</organism>
<feature type="domain" description="HTH luxR-type" evidence="5">
    <location>
        <begin position="795"/>
        <end position="860"/>
    </location>
</feature>
<dbReference type="InterPro" id="IPR036388">
    <property type="entry name" value="WH-like_DNA-bd_sf"/>
</dbReference>
<evidence type="ECO:0000256" key="2">
    <source>
        <dbReference type="ARBA" id="ARBA00023125"/>
    </source>
</evidence>
<comment type="caution">
    <text evidence="6">The sequence shown here is derived from an EMBL/GenBank/DDBJ whole genome shotgun (WGS) entry which is preliminary data.</text>
</comment>
<dbReference type="InterPro" id="IPR027417">
    <property type="entry name" value="P-loop_NTPase"/>
</dbReference>
<dbReference type="EMBL" id="JACIFH010000001">
    <property type="protein sequence ID" value="MBB4139992.1"/>
    <property type="molecule type" value="Genomic_DNA"/>
</dbReference>
<keyword evidence="7" id="KW-1185">Reference proteome</keyword>
<keyword evidence="3" id="KW-0804">Transcription</keyword>
<dbReference type="PRINTS" id="PR00038">
    <property type="entry name" value="HTHLUXR"/>
</dbReference>
<gene>
    <name evidence="6" type="ORF">BKA10_001786</name>
</gene>
<dbReference type="GO" id="GO:0006355">
    <property type="term" value="P:regulation of DNA-templated transcription"/>
    <property type="evidence" value="ECO:0007669"/>
    <property type="project" value="InterPro"/>
</dbReference>
<keyword evidence="1" id="KW-0805">Transcription regulation</keyword>
<dbReference type="Proteomes" id="UP000549113">
    <property type="component" value="Unassembled WGS sequence"/>
</dbReference>
<dbReference type="PROSITE" id="PS50043">
    <property type="entry name" value="HTH_LUXR_2"/>
    <property type="match status" value="1"/>
</dbReference>
<dbReference type="GO" id="GO:0003677">
    <property type="term" value="F:DNA binding"/>
    <property type="evidence" value="ECO:0007669"/>
    <property type="project" value="UniProtKB-KW"/>
</dbReference>
<proteinExistence type="predicted"/>
<accession>A0AA40SPR4</accession>
<dbReference type="SMART" id="SM00421">
    <property type="entry name" value="HTH_LUXR"/>
    <property type="match status" value="1"/>
</dbReference>